<dbReference type="EMBL" id="JAFIMR010000021">
    <property type="protein sequence ID" value="KAI1865640.1"/>
    <property type="molecule type" value="Genomic_DNA"/>
</dbReference>
<organism evidence="2 3">
    <name type="scientific">Neoarthrinium moseri</name>
    <dbReference type="NCBI Taxonomy" id="1658444"/>
    <lineage>
        <taxon>Eukaryota</taxon>
        <taxon>Fungi</taxon>
        <taxon>Dikarya</taxon>
        <taxon>Ascomycota</taxon>
        <taxon>Pezizomycotina</taxon>
        <taxon>Sordariomycetes</taxon>
        <taxon>Xylariomycetidae</taxon>
        <taxon>Amphisphaeriales</taxon>
        <taxon>Apiosporaceae</taxon>
        <taxon>Neoarthrinium</taxon>
    </lineage>
</organism>
<dbReference type="AlphaFoldDB" id="A0A9P9WIS8"/>
<feature type="compositionally biased region" description="Polar residues" evidence="1">
    <location>
        <begin position="7"/>
        <end position="30"/>
    </location>
</feature>
<gene>
    <name evidence="2" type="ORF">JX265_007963</name>
</gene>
<sequence length="103" mass="11641">MRPGNLASVSNSITRHNISSMPSTHVTSRTTKTEAVPPHTEGTKSWKMKILDCIGEHIYAVGEVEKKRADSPSFSISSCLRPLQDYEHKIDEMMWRAKGEREL</sequence>
<proteinExistence type="predicted"/>
<feature type="region of interest" description="Disordered" evidence="1">
    <location>
        <begin position="1"/>
        <end position="43"/>
    </location>
</feature>
<reference evidence="2" key="1">
    <citation type="submission" date="2021-03" db="EMBL/GenBank/DDBJ databases">
        <title>Revisited historic fungal species revealed as producer of novel bioactive compounds through whole genome sequencing and comparative genomics.</title>
        <authorList>
            <person name="Vignolle G.A."/>
            <person name="Hochenegger N."/>
            <person name="Mach R.L."/>
            <person name="Mach-Aigner A.R."/>
            <person name="Javad Rahimi M."/>
            <person name="Salim K.A."/>
            <person name="Chan C.M."/>
            <person name="Lim L.B.L."/>
            <person name="Cai F."/>
            <person name="Druzhinina I.S."/>
            <person name="U'Ren J.M."/>
            <person name="Derntl C."/>
        </authorList>
    </citation>
    <scope>NUCLEOTIDE SEQUENCE</scope>
    <source>
        <strain evidence="2">TUCIM 5799</strain>
    </source>
</reference>
<evidence type="ECO:0000313" key="2">
    <source>
        <dbReference type="EMBL" id="KAI1865640.1"/>
    </source>
</evidence>
<evidence type="ECO:0000313" key="3">
    <source>
        <dbReference type="Proteomes" id="UP000829685"/>
    </source>
</evidence>
<protein>
    <submittedName>
        <fullName evidence="2">Uncharacterized protein</fullName>
    </submittedName>
</protein>
<evidence type="ECO:0000256" key="1">
    <source>
        <dbReference type="SAM" id="MobiDB-lite"/>
    </source>
</evidence>
<keyword evidence="3" id="KW-1185">Reference proteome</keyword>
<accession>A0A9P9WIS8</accession>
<comment type="caution">
    <text evidence="2">The sequence shown here is derived from an EMBL/GenBank/DDBJ whole genome shotgun (WGS) entry which is preliminary data.</text>
</comment>
<name>A0A9P9WIS8_9PEZI</name>
<dbReference type="Proteomes" id="UP000829685">
    <property type="component" value="Unassembled WGS sequence"/>
</dbReference>